<dbReference type="EMBL" id="CP086719">
    <property type="protein sequence ID" value="WOO85010.1"/>
    <property type="molecule type" value="Genomic_DNA"/>
</dbReference>
<dbReference type="AlphaFoldDB" id="A0AAF0YDX6"/>
<accession>A0AAF0YDX6</accession>
<dbReference type="RefSeq" id="XP_062631036.1">
    <property type="nucleotide sequence ID" value="XM_062775052.1"/>
</dbReference>
<sequence length="234" mass="25910">MASQAQLLPSLFALLPAEHRELMLSRISLLALHVEQYHIQDDIYLATHPVMPGQNRTLRLRARRRQRRRASVTPRWAGNIDLDVGGTVSSAGPSWDYSLAWISPPLSGREHAEMRVQAYVGLEVAGLSSRAEVEEFVAGIGFKHSHTYTRSGHLFHLPVPGQTTSTLHLTVTRVLGPDDKGADHTTEPYLVQLQPGKPVGAVASSRGEPSLQDTMRIMQDVSQRIDGLEWESGR</sequence>
<dbReference type="Proteomes" id="UP000827549">
    <property type="component" value="Chromosome 6"/>
</dbReference>
<evidence type="ECO:0000313" key="2">
    <source>
        <dbReference type="Proteomes" id="UP000827549"/>
    </source>
</evidence>
<reference evidence="1" key="1">
    <citation type="submission" date="2023-10" db="EMBL/GenBank/DDBJ databases">
        <authorList>
            <person name="Noh H."/>
        </authorList>
    </citation>
    <scope>NUCLEOTIDE SEQUENCE</scope>
    <source>
        <strain evidence="1">DUCC4014</strain>
    </source>
</reference>
<keyword evidence="2" id="KW-1185">Reference proteome</keyword>
<gene>
    <name evidence="1" type="ORF">LOC62_06G008515</name>
</gene>
<name>A0AAF0YDX6_9TREE</name>
<dbReference type="GeneID" id="87811680"/>
<organism evidence="1 2">
    <name type="scientific">Vanrija pseudolonga</name>
    <dbReference type="NCBI Taxonomy" id="143232"/>
    <lineage>
        <taxon>Eukaryota</taxon>
        <taxon>Fungi</taxon>
        <taxon>Dikarya</taxon>
        <taxon>Basidiomycota</taxon>
        <taxon>Agaricomycotina</taxon>
        <taxon>Tremellomycetes</taxon>
        <taxon>Trichosporonales</taxon>
        <taxon>Trichosporonaceae</taxon>
        <taxon>Vanrija</taxon>
    </lineage>
</organism>
<evidence type="ECO:0000313" key="1">
    <source>
        <dbReference type="EMBL" id="WOO85010.1"/>
    </source>
</evidence>
<protein>
    <submittedName>
        <fullName evidence="1">Uncharacterized protein</fullName>
    </submittedName>
</protein>
<proteinExistence type="predicted"/>